<protein>
    <submittedName>
        <fullName evidence="3">Uncharacterized protein LOC105179987 isoform X2</fullName>
    </submittedName>
</protein>
<reference evidence="3" key="1">
    <citation type="submission" date="2025-08" db="UniProtKB">
        <authorList>
            <consortium name="RefSeq"/>
        </authorList>
    </citation>
    <scope>IDENTIFICATION</scope>
</reference>
<dbReference type="AlphaFoldDB" id="A0A8M8UT95"/>
<evidence type="ECO:0000313" key="2">
    <source>
        <dbReference type="Proteomes" id="UP000504604"/>
    </source>
</evidence>
<feature type="region of interest" description="Disordered" evidence="1">
    <location>
        <begin position="68"/>
        <end position="93"/>
    </location>
</feature>
<dbReference type="RefSeq" id="XP_020547169.1">
    <property type="nucleotide sequence ID" value="XM_020691510.1"/>
</dbReference>
<proteinExistence type="predicted"/>
<name>A0A8M8UT95_SESIN</name>
<organism evidence="2 3">
    <name type="scientific">Sesamum indicum</name>
    <name type="common">Oriental sesame</name>
    <name type="synonym">Sesamum orientale</name>
    <dbReference type="NCBI Taxonomy" id="4182"/>
    <lineage>
        <taxon>Eukaryota</taxon>
        <taxon>Viridiplantae</taxon>
        <taxon>Streptophyta</taxon>
        <taxon>Embryophyta</taxon>
        <taxon>Tracheophyta</taxon>
        <taxon>Spermatophyta</taxon>
        <taxon>Magnoliopsida</taxon>
        <taxon>eudicotyledons</taxon>
        <taxon>Gunneridae</taxon>
        <taxon>Pentapetalae</taxon>
        <taxon>asterids</taxon>
        <taxon>lamiids</taxon>
        <taxon>Lamiales</taxon>
        <taxon>Pedaliaceae</taxon>
        <taxon>Sesamum</taxon>
    </lineage>
</organism>
<evidence type="ECO:0000313" key="3">
    <source>
        <dbReference type="RefSeq" id="XP_020547169.1"/>
    </source>
</evidence>
<dbReference type="GeneID" id="105179987"/>
<gene>
    <name evidence="3" type="primary">LOC105179987</name>
</gene>
<evidence type="ECO:0000256" key="1">
    <source>
        <dbReference type="SAM" id="MobiDB-lite"/>
    </source>
</evidence>
<sequence>MASPTDENPQNQLSSFSSHLHFRFCSRPKITEETLKTIADLQRGSEGEEDQSGGVFVASMKERRWSARRMAANVRSSGEGSRNKRSSSNEIRDLIKNEKLQKVIYKIDCSADPNNGSSEEWSQKAIELEGIIKALELPREYV</sequence>
<keyword evidence="2" id="KW-1185">Reference proteome</keyword>
<accession>A0A8M8UT95</accession>
<dbReference type="Proteomes" id="UP000504604">
    <property type="component" value="Unplaced"/>
</dbReference>